<dbReference type="Proteomes" id="UP000472270">
    <property type="component" value="Unassembled WGS sequence"/>
</dbReference>
<dbReference type="Pfam" id="PF07653">
    <property type="entry name" value="SH3_2"/>
    <property type="match status" value="1"/>
</dbReference>
<feature type="compositionally biased region" description="Low complexity" evidence="3">
    <location>
        <begin position="185"/>
        <end position="194"/>
    </location>
</feature>
<organism evidence="5 6">
    <name type="scientific">Sinocyclocheilus rhinocerous</name>
    <dbReference type="NCBI Taxonomy" id="307959"/>
    <lineage>
        <taxon>Eukaryota</taxon>
        <taxon>Metazoa</taxon>
        <taxon>Chordata</taxon>
        <taxon>Craniata</taxon>
        <taxon>Vertebrata</taxon>
        <taxon>Euteleostomi</taxon>
        <taxon>Actinopterygii</taxon>
        <taxon>Neopterygii</taxon>
        <taxon>Teleostei</taxon>
        <taxon>Ostariophysi</taxon>
        <taxon>Cypriniformes</taxon>
        <taxon>Cyprinidae</taxon>
        <taxon>Cyprininae</taxon>
        <taxon>Sinocyclocheilus</taxon>
    </lineage>
</organism>
<evidence type="ECO:0000256" key="3">
    <source>
        <dbReference type="SAM" id="MobiDB-lite"/>
    </source>
</evidence>
<dbReference type="Ensembl" id="ENSSRHT00000036794.1">
    <property type="protein sequence ID" value="ENSSRHP00000035746.1"/>
    <property type="gene ID" value="ENSSRHG00000018364.1"/>
</dbReference>
<evidence type="ECO:0000256" key="1">
    <source>
        <dbReference type="ARBA" id="ARBA00022443"/>
    </source>
</evidence>
<dbReference type="Gene3D" id="2.30.30.40">
    <property type="entry name" value="SH3 Domains"/>
    <property type="match status" value="3"/>
</dbReference>
<sequence length="268" mass="29526">SNSCILAKHYPIITNHTSMESLFIQELSFKKGDAVNIIRQIDSNWYEGEHRGRIGIFPISYVEVSVASPERIQPVRPPPPAQVREIGEAIARYNFNADTNVELSLRKGERVILLRKVDQNWYEGKVPGSNKQGIFPVSYIDPLLPTIPASPSSSPSPPPSSSEHIPSPPRSPPLLTSPPPPPPSSVTVVSTQPSPSIPPSSPSVSPLSPRSHFQAVYNYVPRNEDELELKEGDVIDVIEKCDDGWFVGIPVGNYTAIMIQKYLITLCN</sequence>
<dbReference type="PRINTS" id="PR00499">
    <property type="entry name" value="P67PHOX"/>
</dbReference>
<protein>
    <recommendedName>
        <fullName evidence="4">SH3 domain-containing protein</fullName>
    </recommendedName>
</protein>
<evidence type="ECO:0000256" key="2">
    <source>
        <dbReference type="PROSITE-ProRule" id="PRU00192"/>
    </source>
</evidence>
<keyword evidence="6" id="KW-1185">Reference proteome</keyword>
<dbReference type="GO" id="GO:0005886">
    <property type="term" value="C:plasma membrane"/>
    <property type="evidence" value="ECO:0007669"/>
    <property type="project" value="TreeGrafter"/>
</dbReference>
<dbReference type="SMART" id="SM00326">
    <property type="entry name" value="SH3"/>
    <property type="match status" value="3"/>
</dbReference>
<dbReference type="InterPro" id="IPR050384">
    <property type="entry name" value="Endophilin_SH3RF"/>
</dbReference>
<keyword evidence="1 2" id="KW-0728">SH3 domain</keyword>
<feature type="region of interest" description="Disordered" evidence="3">
    <location>
        <begin position="146"/>
        <end position="209"/>
    </location>
</feature>
<feature type="domain" description="SH3" evidence="4">
    <location>
        <begin position="84"/>
        <end position="145"/>
    </location>
</feature>
<dbReference type="PANTHER" id="PTHR14167:SF56">
    <property type="entry name" value="SORBIN AND SH3 DOMAIN-CONTAINING PROTEIN 2"/>
    <property type="match status" value="1"/>
</dbReference>
<dbReference type="Pfam" id="PF00018">
    <property type="entry name" value="SH3_1"/>
    <property type="match status" value="1"/>
</dbReference>
<dbReference type="InterPro" id="IPR036028">
    <property type="entry name" value="SH3-like_dom_sf"/>
</dbReference>
<dbReference type="PRINTS" id="PR00452">
    <property type="entry name" value="SH3DOMAIN"/>
</dbReference>
<dbReference type="SUPFAM" id="SSF50044">
    <property type="entry name" value="SH3-domain"/>
    <property type="match status" value="3"/>
</dbReference>
<feature type="compositionally biased region" description="Pro residues" evidence="3">
    <location>
        <begin position="154"/>
        <end position="184"/>
    </location>
</feature>
<evidence type="ECO:0000259" key="4">
    <source>
        <dbReference type="PROSITE" id="PS50002"/>
    </source>
</evidence>
<dbReference type="AlphaFoldDB" id="A0A673I5A1"/>
<feature type="domain" description="SH3" evidence="4">
    <location>
        <begin position="208"/>
        <end position="268"/>
    </location>
</feature>
<reference evidence="5" key="2">
    <citation type="submission" date="2025-09" db="UniProtKB">
        <authorList>
            <consortium name="Ensembl"/>
        </authorList>
    </citation>
    <scope>IDENTIFICATION</scope>
</reference>
<dbReference type="InterPro" id="IPR001452">
    <property type="entry name" value="SH3_domain"/>
</dbReference>
<reference evidence="5" key="1">
    <citation type="submission" date="2025-08" db="UniProtKB">
        <authorList>
            <consortium name="Ensembl"/>
        </authorList>
    </citation>
    <scope>IDENTIFICATION</scope>
</reference>
<feature type="domain" description="SH3" evidence="4">
    <location>
        <begin position="7"/>
        <end position="67"/>
    </location>
</feature>
<dbReference type="Pfam" id="PF14604">
    <property type="entry name" value="SH3_9"/>
    <property type="match status" value="1"/>
</dbReference>
<evidence type="ECO:0000313" key="5">
    <source>
        <dbReference type="Ensembl" id="ENSSRHP00000035746.1"/>
    </source>
</evidence>
<accession>A0A673I5A1</accession>
<dbReference type="PROSITE" id="PS50002">
    <property type="entry name" value="SH3"/>
    <property type="match status" value="3"/>
</dbReference>
<proteinExistence type="predicted"/>
<evidence type="ECO:0000313" key="6">
    <source>
        <dbReference type="Proteomes" id="UP000472270"/>
    </source>
</evidence>
<name>A0A673I5A1_9TELE</name>
<dbReference type="PANTHER" id="PTHR14167">
    <property type="entry name" value="SH3 DOMAIN-CONTAINING"/>
    <property type="match status" value="1"/>
</dbReference>